<keyword evidence="2" id="KW-0732">Signal</keyword>
<organism evidence="3">
    <name type="scientific">Cacopsylla melanoneura</name>
    <dbReference type="NCBI Taxonomy" id="428564"/>
    <lineage>
        <taxon>Eukaryota</taxon>
        <taxon>Metazoa</taxon>
        <taxon>Ecdysozoa</taxon>
        <taxon>Arthropoda</taxon>
        <taxon>Hexapoda</taxon>
        <taxon>Insecta</taxon>
        <taxon>Pterygota</taxon>
        <taxon>Neoptera</taxon>
        <taxon>Paraneoptera</taxon>
        <taxon>Hemiptera</taxon>
        <taxon>Sternorrhyncha</taxon>
        <taxon>Psylloidea</taxon>
        <taxon>Psyllidae</taxon>
        <taxon>Psyllinae</taxon>
        <taxon>Cacopsylla</taxon>
    </lineage>
</organism>
<dbReference type="AlphaFoldDB" id="A0A8D8RS33"/>
<evidence type="ECO:0000256" key="2">
    <source>
        <dbReference type="SAM" id="SignalP"/>
    </source>
</evidence>
<protein>
    <submittedName>
        <fullName evidence="3">Uncharacterized protein</fullName>
    </submittedName>
</protein>
<name>A0A8D8RS33_9HEMI</name>
<evidence type="ECO:0000313" key="3">
    <source>
        <dbReference type="EMBL" id="CAG6656514.1"/>
    </source>
</evidence>
<sequence length="103" mass="11379">MFSFFTVSLSLSFGLSLSFPVSSAGLRISLHFSSLATDFTQVLSEALLLSKLLTFFVASLTDFLGLFWSELLDFSVVSLSLTFLLILVLQFSLIRSKLIRASI</sequence>
<dbReference type="EMBL" id="HBUF01185251">
    <property type="protein sequence ID" value="CAG6656518.1"/>
    <property type="molecule type" value="Transcribed_RNA"/>
</dbReference>
<evidence type="ECO:0000256" key="1">
    <source>
        <dbReference type="SAM" id="Phobius"/>
    </source>
</evidence>
<keyword evidence="1" id="KW-0812">Transmembrane</keyword>
<dbReference type="EMBL" id="HBUF01185249">
    <property type="protein sequence ID" value="CAG6656511.1"/>
    <property type="molecule type" value="Transcribed_RNA"/>
</dbReference>
<reference evidence="3" key="1">
    <citation type="submission" date="2021-05" db="EMBL/GenBank/DDBJ databases">
        <authorList>
            <person name="Alioto T."/>
            <person name="Alioto T."/>
            <person name="Gomez Garrido J."/>
        </authorList>
    </citation>
    <scope>NUCLEOTIDE SEQUENCE</scope>
</reference>
<feature type="transmembrane region" description="Helical" evidence="1">
    <location>
        <begin position="47"/>
        <end position="67"/>
    </location>
</feature>
<dbReference type="EMBL" id="HBUF01185250">
    <property type="protein sequence ID" value="CAG6656514.1"/>
    <property type="molecule type" value="Transcribed_RNA"/>
</dbReference>
<keyword evidence="1" id="KW-1133">Transmembrane helix</keyword>
<proteinExistence type="predicted"/>
<keyword evidence="1" id="KW-0472">Membrane</keyword>
<feature type="signal peptide" evidence="2">
    <location>
        <begin position="1"/>
        <end position="18"/>
    </location>
</feature>
<feature type="transmembrane region" description="Helical" evidence="1">
    <location>
        <begin position="74"/>
        <end position="94"/>
    </location>
</feature>
<accession>A0A8D8RS33</accession>
<feature type="chain" id="PRO_5036261895" evidence="2">
    <location>
        <begin position="19"/>
        <end position="103"/>
    </location>
</feature>